<dbReference type="CDD" id="cd23453">
    <property type="entry name" value="beta-trefoil_Ricin_VPS13D"/>
    <property type="match status" value="1"/>
</dbReference>
<dbReference type="PANTHER" id="PTHR16166:SF141">
    <property type="entry name" value="INTERMEMBRANE LIPID TRANSFER PROTEIN VPS13D"/>
    <property type="match status" value="1"/>
</dbReference>
<dbReference type="PANTHER" id="PTHR16166">
    <property type="entry name" value="VACUOLAR PROTEIN SORTING-ASSOCIATED PROTEIN VPS13"/>
    <property type="match status" value="1"/>
</dbReference>
<dbReference type="Pfam" id="PF25033">
    <property type="entry name" value="VPS13_M"/>
    <property type="match status" value="1"/>
</dbReference>
<evidence type="ECO:0000259" key="5">
    <source>
        <dbReference type="PROSITE" id="PS50030"/>
    </source>
</evidence>
<dbReference type="Pfam" id="PF12624">
    <property type="entry name" value="VPS13_N"/>
    <property type="match status" value="1"/>
</dbReference>
<evidence type="ECO:0000313" key="7">
    <source>
        <dbReference type="Proteomes" id="UP000019118"/>
    </source>
</evidence>
<evidence type="ECO:0000256" key="2">
    <source>
        <dbReference type="ARBA" id="ARBA00022448"/>
    </source>
</evidence>
<dbReference type="InterPro" id="IPR015940">
    <property type="entry name" value="UBA"/>
</dbReference>
<dbReference type="EnsemblMetazoa" id="XM_019904596.1">
    <property type="protein sequence ID" value="XP_019760155.1"/>
    <property type="gene ID" value="LOC109537733"/>
</dbReference>
<comment type="similarity">
    <text evidence="1">Belongs to the VPS13 family.</text>
</comment>
<protein>
    <recommendedName>
        <fullName evidence="5">UBA domain-containing protein</fullName>
    </recommendedName>
</protein>
<dbReference type="GO" id="GO:0045053">
    <property type="term" value="P:protein retention in Golgi apparatus"/>
    <property type="evidence" value="ECO:0007669"/>
    <property type="project" value="TreeGrafter"/>
</dbReference>
<dbReference type="KEGG" id="dpa:109537733"/>
<dbReference type="CDD" id="cd14306">
    <property type="entry name" value="UBA_VP13D"/>
    <property type="match status" value="1"/>
</dbReference>
<reference evidence="6" key="2">
    <citation type="submission" date="2024-08" db="UniProtKB">
        <authorList>
            <consortium name="EnsemblMetazoa"/>
        </authorList>
    </citation>
    <scope>IDENTIFICATION</scope>
</reference>
<evidence type="ECO:0000313" key="6">
    <source>
        <dbReference type="EnsemblMetazoa" id="XP_019760155.1"/>
    </source>
</evidence>
<dbReference type="InterPro" id="IPR009060">
    <property type="entry name" value="UBA-like_sf"/>
</dbReference>
<dbReference type="InterPro" id="IPR026847">
    <property type="entry name" value="VPS13"/>
</dbReference>
<feature type="region of interest" description="Disordered" evidence="4">
    <location>
        <begin position="1329"/>
        <end position="1348"/>
    </location>
</feature>
<dbReference type="CTD" id="55187"/>
<keyword evidence="3" id="KW-0445">Lipid transport</keyword>
<feature type="region of interest" description="Disordered" evidence="4">
    <location>
        <begin position="985"/>
        <end position="1015"/>
    </location>
</feature>
<dbReference type="SUPFAM" id="SSF46934">
    <property type="entry name" value="UBA-like"/>
    <property type="match status" value="1"/>
</dbReference>
<organism evidence="6 7">
    <name type="scientific">Dendroctonus ponderosae</name>
    <name type="common">Mountain pine beetle</name>
    <dbReference type="NCBI Taxonomy" id="77166"/>
    <lineage>
        <taxon>Eukaryota</taxon>
        <taxon>Metazoa</taxon>
        <taxon>Ecdysozoa</taxon>
        <taxon>Arthropoda</taxon>
        <taxon>Hexapoda</taxon>
        <taxon>Insecta</taxon>
        <taxon>Pterygota</taxon>
        <taxon>Neoptera</taxon>
        <taxon>Endopterygota</taxon>
        <taxon>Coleoptera</taxon>
        <taxon>Polyphaga</taxon>
        <taxon>Cucujiformia</taxon>
        <taxon>Curculionidae</taxon>
        <taxon>Scolytinae</taxon>
        <taxon>Dendroctonus</taxon>
    </lineage>
</organism>
<feature type="region of interest" description="Disordered" evidence="4">
    <location>
        <begin position="723"/>
        <end position="757"/>
    </location>
</feature>
<evidence type="ECO:0000256" key="3">
    <source>
        <dbReference type="ARBA" id="ARBA00023055"/>
    </source>
</evidence>
<evidence type="ECO:0000256" key="1">
    <source>
        <dbReference type="ARBA" id="ARBA00006545"/>
    </source>
</evidence>
<keyword evidence="2" id="KW-0813">Transport</keyword>
<dbReference type="InterPro" id="IPR056747">
    <property type="entry name" value="VPS13-like_M"/>
</dbReference>
<dbReference type="GO" id="GO:0007005">
    <property type="term" value="P:mitochondrion organization"/>
    <property type="evidence" value="ECO:0007669"/>
    <property type="project" value="TreeGrafter"/>
</dbReference>
<dbReference type="InterPro" id="IPR041969">
    <property type="entry name" value="VP13D_UBA"/>
</dbReference>
<evidence type="ECO:0000256" key="4">
    <source>
        <dbReference type="SAM" id="MobiDB-lite"/>
    </source>
</evidence>
<dbReference type="GeneID" id="109537733"/>
<name>A0AAR5PGH1_DENPD</name>
<dbReference type="Pfam" id="PF25036">
    <property type="entry name" value="VPS13_VAB"/>
    <property type="match status" value="1"/>
</dbReference>
<proteinExistence type="inferred from homology"/>
<dbReference type="GO" id="GO:0006623">
    <property type="term" value="P:protein targeting to vacuole"/>
    <property type="evidence" value="ECO:0007669"/>
    <property type="project" value="TreeGrafter"/>
</dbReference>
<accession>A0AAR5PGH1</accession>
<sequence length="4129" mass="463517">MLEGLVAWILNNYLGKYVKLNTDQLSIALLSGKVELENVPLKTDALSQLGLPIQIRAGFIGKVKLQIPVRQIRSAPWVIAFEQLYVVASPLPLEEWDNEKEQTLQHNLKMSALVSLEAKWRMEKDFKGPDYYASSYFSWYSYGTGFASEILENIQLNIKDVHIRYEDSCSIPGKSVAFGITIDSITAQNCDSNWTPRGNQGSHETHSFELLELDAFATYWTMFDIGETFVNKSVAELVELMGSSKARKTIKDYIVPTVSAVAHLKRNKSIQPLRSSSTPRIECDLILEDVPLTLVDWQYNQIVTCINGLENISKLRAYRQYKPWNSVKEDPRTWWYYAISCLYPGGQPNLCRSRMTWEKCLLRAQQNVSYVRVYKKLLITPSASLTTEENKIKDEVEKARCYEDLKVLKEVAMRTVTLPSKSAVQNTSSGRSMLKSWFPQWMGWYSTPTSESTAQETPEANQLEGEILQVLADTAENNTVLKRDAVFGQFSFCLKTGTLSLCTLDPEINETSPMIELEFTNVSLTICSKPRTSSHSVELSLDAIYLKDRMTNSTMFPILVGPPGLDRTSLARTRNATAANPRNPSFNKLDEADQQLFYLIYEKRPPHSGCDYRLNVRTKCLDVVYQPNAVKWMLNFLCFPHQRDITQSRIEAMKSKTKLELFKNWEHILGGRVVERSTWELELHISAPQIIFVENFTDQNSAMAVIDFGRLKLKNNVSGLEPPSKPDFITKESEDDETFLTPCSTPPVSEDSEDQTLEPVSQIEDLPDFKLDETNFHNKLYDCYSLELNDLQILIGKARENWRYALNKGTSNLHVVDRFNISLQIERRVVYTSDPLYPSLTLNANLPKLVVHVNESKICSARNLIQLIVSTGIPSPFGANEEFGSDVVDSGEENEESTSIDTSLEMSRLLMMQFTVDQMSLELQSRGRSVAELQVAGVKVALTKRAVDSSITLTVHSLLLVDALQNFGPDFELLVASHKHVGMDSMSGSIRDSEPTSPTSPGSPDPNAARQEATSPVTLTQALSSLSIDPPDWAGALRDGVFMDSEALISIDICLVSGVDPIQIANVQFNNLDIIANQETIVELVGFVRRVLPKAQRSSGANLPSMIPTSVKGSTESLVEDAMSTIAGTTELTFDFHRLNVLLLRGVVREGTLYGKKICTATMSEAKIHATVAKKLEVEGSLGGLQVLDLTPEGQRHQRIISVGRDPLQEVPHPIYVMAGPTEDSKAFSFKVVRHLNSSLCNKDTADVTVRMASLWYTHSPMFVVELQSCATEFKQYLANLARSIRAAATDMALGLVHARAEALAQSLSMNKRLPSSIYGSALSFTETASPGKRRRRNSSNEASAFASARDTVLQTPYSPGEEEHFLIDMNLDIELDSPVLVLPRSSSSPEVFVAHLGKIRISNEPQNVSQDSIKNGNSLTYDEYHKEHYDIEIRDMNIYSLNTQSRRVPGPIICRPEVMYSCRTLAKPILHDTMLQLNVLREIQMRNSSESILLEDEEDENLTDQPSEKMEISGSIVTALKMSLTRAQYEQVLDTVQWLTSSPVLNDFHRISSLSFIQQGTLTDIREEDTGVITLNMDPQVRAKMFAPNIGLDQKAPSTSLQQLRVFLKLNFEVPVFTVELRGDGPNGEQGLVDLSFRDFVFNYEKCHKFETNVQVSLKSIFMEDLLQPDGSRQRSMVISSNSSDPPPSTSCVSRSCPDISDHFYMHSLSRGSLPDHLEAANVFGVGHIYKQDRITGRWPRNVYPCTPPPSPNQARSRPERNLVLISTLLVDPLAPNFDTRYHSTQRSTSVDFNCLDLVISVPSWVVVIDFFSGSSTTSKYGSYVSSSKEELKISNPERNVKTVTNITVCSLTVGLVKADMDIARANISNVEVSVKTRGWHKEVKGKLGSISLLDLTLHGQIYKERFLTSGKEALQFKYIRHTPDGVKDYDAQLTLDMASVMYVHTKRFVAELQAFFNKFIERQDAVLKGLQAATSGKLVSNEPLRLSLVLKAGSPIILLPVSSKSTSLVIIDLGKLLVTNTFKFSGDEGTISSLSDPTTNKKCLLEVMLIELENMDLYTGVKDSELNPVKNSYPQDSFKFGSSFIMRKGPSLLTKKVELKLRYERNLHRNFCRIVPDSSIYGHLSTLDCALDLHQYKLIRGLLAFNLGEDTERIYPSVSDKNIPNELENKEEWILSSIKLDLQNVSLRLVKSHSHNSPLTCINFIKSHLTMETFSNLSQDIDLVSQEILLVDTRCYGSDPESPCNVFTNILQPIKDAASGSDLVQAEIHSRRRKDHTKVTILLNNMRLMAIFDWWEAVREYIFQEIDNVQASPERQMERAKPPNNATFELKLNVTDSEFVLVENSSEEDSNAVILKSTTVIKYRPIEDKQLSCNLNNCEMFSCILGKENETALSIIDPITLNIDLIKDGLLEVQLQFLTVRLSYHDMCMFRQMLDSLPKQLWSGKDKSATQGHKKNIQTLRALGFHYQDCVQALEECEDRLDDAAVWLTQHASDLADVKDQNSFNVNAIEVKANCISICIIDDCGDSDVPLLEVSFSDLEMKQIIPRLDVANPKSSSAQLRCSLTANYYNRVLSGWEPILEPWICKVLWDKVPSQNLIKNRSIIRVESKHTFNVNVTSTFMDLYKQVKENWTSDFRKYASSSGFRSRSPFVPFALKNDTGSPLNFSVNISDVSGQFSAPANTDNWVEVPPGETVPFSFTTRVDKRRHQNSHKMKMHQLAVKVDGWQCVQPVTVDKVGTYFRDTPPQIQNNYLDIPPARIVFDIALEGSARKLITIRSGLTIINNLPQLMEVKLESRLPHDSAALWVPSRSFTIDPDSSLAVPLAHTHSQIHIRPSGMLHQYTYSSSAVTWEKMLHTSDRMFTLRTCHTHKGHNYRFAAEITKERVLVERSTRMEQLAHRITLHPTLKLVNLLPVDMQYVILGESGIVKAGQKAALTHVDAEESVQLDIRIEGFKTCSNVLIPVGASEFSCRVKLEDNKQRKLYLTAEVLINRGAKLKVNILAPYWIINKTGLPLVFKQSGTSSESAGQFDEHEQARMITPLLFSFSDHDASSTINARVGKRVVWDGNAQWCSNFHVRKGTQYRKLHVTMRDSKSDTVFIIGIEVRPGRGKYRGTHIISIAPRYQLHNRSSFKLMFAQSYLVKDGADNVQNQKTFLKALPNSFTSFHWSSLDKDQLLCVSIEDIPNCCWSGGFKIDTINSMHINIRDPNSRVYFLRLEVVLQNATFYVIFTDADKMPPPIRVDNFSEVAIKFGQSCFIDVMHSTARAHSSVPYAWDECTKPQYIKLVAPGGMSRTCDMNTLGAVADLTYENFIYIAFVGTFKNAPKGKELYDVESQELVLDVGGKNKVILARKIPGQRSQLWKLTTDGYLQHEGSLPPNHPNTPRQQDNILVLDIADTAPQPNYCSRYGSGARYQPQLYNSFGRLTLKRVDPRRLSTQRWRFTESGRLCCAHDNMCVQAEDGLYGLREGGAVVLGLPQQPICHKKTDKGIPIEQAVEFQRLRPGSGSLSVYISMDGPTQVITVKDKHETRAYALLDDREWGTISKRPKLGVDDDAASNDNELQFNLDLNGIGVSMVCRKAPEELLYAHFSNIIAETILTPDNKQFCLSVKDVQIDNQLLDANVPVVLYVTPPKSSDEATDFLPAIDFKAEIQPQMNENAVIFKHLILRLKKITAIIEEKLLLKVLAFIGLHAKEEEVISKDETDHETHRLLMEVSASSSKRYYFGVLKLIPDEIRLSVRTSSKLPKRLHRIKKKLGLTLIKFEDAAILLEPFDRKHPFETSQFLFKSILKHFKDELMWQAAVILGSIDFIGNPLGLMNDVSEGLSGFIFEGNVSALVKNVTHGLSNSAAKVTESLSDGLGKIAMDDYHEEMRQKIRQVQSGKSSDHILAGIKGLAFGLLGGATGIFKQVYEGATSDGIPGVFSGVGKGVVGAFTKPVVGVLDFASETARAVRDSSRSKLTPERRRLPRCVYGPGSLLPKYDLKQSQGQQFLYTVNGNNYEERLLAYQIVGNLSEDLLCIVSDKMIRIVTTSRAPELTPVLECSLSDLESCNVIKEKESGDPRYYIEIAMHYTGSTILVKPDAIKRPRVRCRSAELALTTAQQINYAKKLYVENLYTLSSDENVTALED</sequence>
<reference evidence="7" key="1">
    <citation type="journal article" date="2013" name="Genome Biol.">
        <title>Draft genome of the mountain pine beetle, Dendroctonus ponderosae Hopkins, a major forest pest.</title>
        <authorList>
            <person name="Keeling C.I."/>
            <person name="Yuen M.M."/>
            <person name="Liao N.Y."/>
            <person name="Docking T.R."/>
            <person name="Chan S.K."/>
            <person name="Taylor G.A."/>
            <person name="Palmquist D.L."/>
            <person name="Jackman S.D."/>
            <person name="Nguyen A."/>
            <person name="Li M."/>
            <person name="Henderson H."/>
            <person name="Janes J.K."/>
            <person name="Zhao Y."/>
            <person name="Pandoh P."/>
            <person name="Moore R."/>
            <person name="Sperling F.A."/>
            <person name="Huber D.P."/>
            <person name="Birol I."/>
            <person name="Jones S.J."/>
            <person name="Bohlmann J."/>
        </authorList>
    </citation>
    <scope>NUCLEOTIDE SEQUENCE</scope>
</reference>
<feature type="domain" description="UBA" evidence="5">
    <location>
        <begin position="2453"/>
        <end position="2493"/>
    </location>
</feature>
<dbReference type="InterPro" id="IPR026854">
    <property type="entry name" value="VPS13_N"/>
</dbReference>
<feature type="compositionally biased region" description="Low complexity" evidence="4">
    <location>
        <begin position="995"/>
        <end position="1006"/>
    </location>
</feature>
<dbReference type="PROSITE" id="PS50030">
    <property type="entry name" value="UBA"/>
    <property type="match status" value="1"/>
</dbReference>
<dbReference type="InterPro" id="IPR009543">
    <property type="entry name" value="VPS13_VAB"/>
</dbReference>
<dbReference type="Proteomes" id="UP000019118">
    <property type="component" value="Unassembled WGS sequence"/>
</dbReference>
<keyword evidence="7" id="KW-1185">Reference proteome</keyword>
<dbReference type="GO" id="GO:0006869">
    <property type="term" value="P:lipid transport"/>
    <property type="evidence" value="ECO:0007669"/>
    <property type="project" value="UniProtKB-KW"/>
</dbReference>